<dbReference type="OrthoDB" id="614844at2759"/>
<feature type="region of interest" description="Disordered" evidence="9">
    <location>
        <begin position="169"/>
        <end position="192"/>
    </location>
</feature>
<comment type="subcellular location">
    <subcellularLocation>
        <location evidence="1">Endoplasmic reticulum membrane</location>
        <topology evidence="1">Single-pass membrane protein</topology>
    </subcellularLocation>
</comment>
<feature type="transmembrane region" description="Helical" evidence="10">
    <location>
        <begin position="294"/>
        <end position="315"/>
    </location>
</feature>
<protein>
    <submittedName>
        <fullName evidence="11">Beta-1,4-mannosyltransferase</fullName>
    </submittedName>
</protein>
<gene>
    <name evidence="11" type="ORF">STCU_09312</name>
</gene>
<evidence type="ECO:0000256" key="9">
    <source>
        <dbReference type="SAM" id="MobiDB-lite"/>
    </source>
</evidence>
<organism evidence="11 12">
    <name type="scientific">Strigomonas culicis</name>
    <dbReference type="NCBI Taxonomy" id="28005"/>
    <lineage>
        <taxon>Eukaryota</taxon>
        <taxon>Discoba</taxon>
        <taxon>Euglenozoa</taxon>
        <taxon>Kinetoplastea</taxon>
        <taxon>Metakinetoplastina</taxon>
        <taxon>Trypanosomatida</taxon>
        <taxon>Trypanosomatidae</taxon>
        <taxon>Strigomonadinae</taxon>
        <taxon>Strigomonas</taxon>
    </lineage>
</organism>
<feature type="transmembrane region" description="Helical" evidence="10">
    <location>
        <begin position="12"/>
        <end position="32"/>
    </location>
</feature>
<evidence type="ECO:0000313" key="12">
    <source>
        <dbReference type="Proteomes" id="UP000015354"/>
    </source>
</evidence>
<sequence length="812" mass="90780">MLFSYDNLEWSLLFPCLCFILSWFSIDLALLVRAGGGRRRRAAALRTIRQYIYQNALRVYREQAPSRANGSSPTDAAKVVEVSLAIPTAMRLSTKVVQHRCVLLVGGDFARSPRMQYHAGSCARSGLYDEVLLVGLDCGNRLSEDVAASAAAAPETFRVPVAWLLQKEQAPAAPPSRRHASDEDPEETEGDEVERRLFNVRDRWQHKERYEAQGCLVSTRYLMAAAAAAPPACFHFLFPLASLHRLASLFYKVAAYGVLFSWLVVRNTAMRVNAHGQLILTDVILVQTPPAIPFLILIKYFILPLVGIYNAIMYYCFIIPASFMNPAALHDVVEQCSLVKKLLRKEEAGDGRGAGRRLSVFMPAVAVDWHNYGYTIMRDNKQPRVLVALYKFLEIYGNAGHLNITVSEAMRRSLYAIGAVTPPPRASEADDIVVLYDKAPAFFQPHSRAEMLTAVLQPLQQEQQQQQQQQQQTNTSATSVWGIAQPPRWVCEEQLDGPTEALPGDGAGESPNNRSHHAPSSQVRAERHASNRKGIILVGSTSWTDEDDYTMLVDALEHIYERAVHARRYHTEDSSPSRPSSTDGTTAQGSATSDPSLLKLWVVITGKGASRPRFEQQVLNSHFYQKQQQQREQAPSSFFVDFITVSTVYLQSYQQYSVLLGAADAGLCFHFSTSLLDLPMKAVDMIGCGLPVAAWHYPVLTELMSPTAAAAASVAASNSTAHFRMECERGYFFRHARDLEFLFAQWIRLTTAERVAAQRQEHHRSAHAPQQMISILTDLFTMQARTRAARKTAVSWKENWNATLRPRLAQYS</sequence>
<evidence type="ECO:0000256" key="8">
    <source>
        <dbReference type="ARBA" id="ARBA00023136"/>
    </source>
</evidence>
<feature type="region of interest" description="Disordered" evidence="9">
    <location>
        <begin position="567"/>
        <end position="592"/>
    </location>
</feature>
<evidence type="ECO:0000256" key="3">
    <source>
        <dbReference type="ARBA" id="ARBA00022676"/>
    </source>
</evidence>
<evidence type="ECO:0000256" key="1">
    <source>
        <dbReference type="ARBA" id="ARBA00004389"/>
    </source>
</evidence>
<reference evidence="11 12" key="1">
    <citation type="journal article" date="2013" name="PLoS ONE">
        <title>Predicting the Proteins of Angomonas deanei, Strigomonas culicis and Their Respective Endosymbionts Reveals New Aspects of the Trypanosomatidae Family.</title>
        <authorList>
            <person name="Motta M.C."/>
            <person name="Martins A.C."/>
            <person name="de Souza S.S."/>
            <person name="Catta-Preta C.M."/>
            <person name="Silva R."/>
            <person name="Klein C.C."/>
            <person name="de Almeida L.G."/>
            <person name="de Lima Cunha O."/>
            <person name="Ciapina L.P."/>
            <person name="Brocchi M."/>
            <person name="Colabardini A.C."/>
            <person name="de Araujo Lima B."/>
            <person name="Machado C.R."/>
            <person name="de Almeida Soares C.M."/>
            <person name="Probst C.M."/>
            <person name="de Menezes C.B."/>
            <person name="Thompson C.E."/>
            <person name="Bartholomeu D.C."/>
            <person name="Gradia D.F."/>
            <person name="Pavoni D.P."/>
            <person name="Grisard E.C."/>
            <person name="Fantinatti-Garboggini F."/>
            <person name="Marchini F.K."/>
            <person name="Rodrigues-Luiz G.F."/>
            <person name="Wagner G."/>
            <person name="Goldman G.H."/>
            <person name="Fietto J.L."/>
            <person name="Elias M.C."/>
            <person name="Goldman M.H."/>
            <person name="Sagot M.F."/>
            <person name="Pereira M."/>
            <person name="Stoco P.H."/>
            <person name="de Mendonca-Neto R.P."/>
            <person name="Teixeira S.M."/>
            <person name="Maciel T.E."/>
            <person name="de Oliveira Mendes T.A."/>
            <person name="Urmenyi T.P."/>
            <person name="de Souza W."/>
            <person name="Schenkman S."/>
            <person name="de Vasconcelos A.T."/>
        </authorList>
    </citation>
    <scope>NUCLEOTIDE SEQUENCE [LARGE SCALE GENOMIC DNA]</scope>
</reference>
<keyword evidence="12" id="KW-1185">Reference proteome</keyword>
<comment type="pathway">
    <text evidence="2">Protein modification; protein glycosylation.</text>
</comment>
<feature type="compositionally biased region" description="Polar residues" evidence="9">
    <location>
        <begin position="510"/>
        <end position="523"/>
    </location>
</feature>
<keyword evidence="8 10" id="KW-0472">Membrane</keyword>
<keyword evidence="5 10" id="KW-0812">Transmembrane</keyword>
<feature type="transmembrane region" description="Helical" evidence="10">
    <location>
        <begin position="221"/>
        <end position="240"/>
    </location>
</feature>
<dbReference type="AlphaFoldDB" id="S9TT92"/>
<evidence type="ECO:0000256" key="7">
    <source>
        <dbReference type="ARBA" id="ARBA00022989"/>
    </source>
</evidence>
<dbReference type="PANTHER" id="PTHR13036">
    <property type="entry name" value="BETA1,4 MANNOSYLTRANSFERASE"/>
    <property type="match status" value="1"/>
</dbReference>
<proteinExistence type="predicted"/>
<dbReference type="GO" id="GO:0000030">
    <property type="term" value="F:mannosyltransferase activity"/>
    <property type="evidence" value="ECO:0007669"/>
    <property type="project" value="InterPro"/>
</dbReference>
<evidence type="ECO:0000256" key="2">
    <source>
        <dbReference type="ARBA" id="ARBA00004922"/>
    </source>
</evidence>
<name>S9TT92_9TRYP</name>
<dbReference type="GO" id="GO:0005789">
    <property type="term" value="C:endoplasmic reticulum membrane"/>
    <property type="evidence" value="ECO:0007669"/>
    <property type="project" value="UniProtKB-SubCell"/>
</dbReference>
<evidence type="ECO:0000256" key="6">
    <source>
        <dbReference type="ARBA" id="ARBA00022824"/>
    </source>
</evidence>
<evidence type="ECO:0000313" key="11">
    <source>
        <dbReference type="EMBL" id="EPY19743.1"/>
    </source>
</evidence>
<evidence type="ECO:0000256" key="10">
    <source>
        <dbReference type="SAM" id="Phobius"/>
    </source>
</evidence>
<dbReference type="EMBL" id="ATMH01009312">
    <property type="protein sequence ID" value="EPY19743.1"/>
    <property type="molecule type" value="Genomic_DNA"/>
</dbReference>
<dbReference type="InterPro" id="IPR026051">
    <property type="entry name" value="ALG1-like"/>
</dbReference>
<keyword evidence="7 10" id="KW-1133">Transmembrane helix</keyword>
<keyword evidence="4 11" id="KW-0808">Transferase</keyword>
<keyword evidence="3 11" id="KW-0328">Glycosyltransferase</keyword>
<comment type="caution">
    <text evidence="11">The sequence shown here is derived from an EMBL/GenBank/DDBJ whole genome shotgun (WGS) entry which is preliminary data.</text>
</comment>
<feature type="compositionally biased region" description="Acidic residues" evidence="9">
    <location>
        <begin position="183"/>
        <end position="192"/>
    </location>
</feature>
<dbReference type="Proteomes" id="UP000015354">
    <property type="component" value="Unassembled WGS sequence"/>
</dbReference>
<evidence type="ECO:0000256" key="5">
    <source>
        <dbReference type="ARBA" id="ARBA00022692"/>
    </source>
</evidence>
<evidence type="ECO:0000256" key="4">
    <source>
        <dbReference type="ARBA" id="ARBA00022679"/>
    </source>
</evidence>
<feature type="compositionally biased region" description="Polar residues" evidence="9">
    <location>
        <begin position="576"/>
        <end position="592"/>
    </location>
</feature>
<keyword evidence="6" id="KW-0256">Endoplasmic reticulum</keyword>
<feature type="transmembrane region" description="Helical" evidence="10">
    <location>
        <begin position="246"/>
        <end position="265"/>
    </location>
</feature>
<dbReference type="PANTHER" id="PTHR13036:SF0">
    <property type="entry name" value="CHITOBIOSYLDIPHOSPHODOLICHOL BETA-MANNOSYLTRANSFERASE"/>
    <property type="match status" value="1"/>
</dbReference>
<accession>S9TT92</accession>
<feature type="region of interest" description="Disordered" evidence="9">
    <location>
        <begin position="496"/>
        <end position="528"/>
    </location>
</feature>